<organism evidence="2 3">
    <name type="scientific">Deinococcus malanensis</name>
    <dbReference type="NCBI Taxonomy" id="1706855"/>
    <lineage>
        <taxon>Bacteria</taxon>
        <taxon>Thermotogati</taxon>
        <taxon>Deinococcota</taxon>
        <taxon>Deinococci</taxon>
        <taxon>Deinococcales</taxon>
        <taxon>Deinococcaceae</taxon>
        <taxon>Deinococcus</taxon>
    </lineage>
</organism>
<dbReference type="Proteomes" id="UP000647587">
    <property type="component" value="Unassembled WGS sequence"/>
</dbReference>
<keyword evidence="1" id="KW-0472">Membrane</keyword>
<protein>
    <submittedName>
        <fullName evidence="2">Uncharacterized protein</fullName>
    </submittedName>
</protein>
<feature type="transmembrane region" description="Helical" evidence="1">
    <location>
        <begin position="74"/>
        <end position="93"/>
    </location>
</feature>
<gene>
    <name evidence="2" type="ORF">GCM10008955_36730</name>
</gene>
<name>A0ABQ2F1S9_9DEIO</name>
<feature type="transmembrane region" description="Helical" evidence="1">
    <location>
        <begin position="99"/>
        <end position="120"/>
    </location>
</feature>
<feature type="transmembrane region" description="Helical" evidence="1">
    <location>
        <begin position="44"/>
        <end position="62"/>
    </location>
</feature>
<feature type="transmembrane region" description="Helical" evidence="1">
    <location>
        <begin position="149"/>
        <end position="169"/>
    </location>
</feature>
<evidence type="ECO:0000313" key="2">
    <source>
        <dbReference type="EMBL" id="GGK39561.1"/>
    </source>
</evidence>
<evidence type="ECO:0000256" key="1">
    <source>
        <dbReference type="SAM" id="Phobius"/>
    </source>
</evidence>
<keyword evidence="1" id="KW-1133">Transmembrane helix</keyword>
<comment type="caution">
    <text evidence="2">The sequence shown here is derived from an EMBL/GenBank/DDBJ whole genome shotgun (WGS) entry which is preliminary data.</text>
</comment>
<proteinExistence type="predicted"/>
<sequence length="180" mass="19247">MTGTRFIQLAGIAGTLAGLLMVAEIVRIQSQPLWVSSNDSTGSLWFLGSATLVLLGVIGNAYAAPRSAPRSSRLALASVGLAVLSVPLMLFGMSFEWSLLLIGSWLLLISCMLGALHAIVARPASRIPATLLMLSAPVVPFMNTLDDRIWLLLPFALAWIFFGFSLATWRGMTGTHPAVH</sequence>
<keyword evidence="3" id="KW-1185">Reference proteome</keyword>
<keyword evidence="1" id="KW-0812">Transmembrane</keyword>
<evidence type="ECO:0000313" key="3">
    <source>
        <dbReference type="Proteomes" id="UP000647587"/>
    </source>
</evidence>
<dbReference type="RefSeq" id="WP_189011384.1">
    <property type="nucleotide sequence ID" value="NZ_BMPP01000020.1"/>
</dbReference>
<dbReference type="EMBL" id="BMPP01000020">
    <property type="protein sequence ID" value="GGK39561.1"/>
    <property type="molecule type" value="Genomic_DNA"/>
</dbReference>
<accession>A0ABQ2F1S9</accession>
<reference evidence="3" key="1">
    <citation type="journal article" date="2019" name="Int. J. Syst. Evol. Microbiol.">
        <title>The Global Catalogue of Microorganisms (GCM) 10K type strain sequencing project: providing services to taxonomists for standard genome sequencing and annotation.</title>
        <authorList>
            <consortium name="The Broad Institute Genomics Platform"/>
            <consortium name="The Broad Institute Genome Sequencing Center for Infectious Disease"/>
            <person name="Wu L."/>
            <person name="Ma J."/>
        </authorList>
    </citation>
    <scope>NUCLEOTIDE SEQUENCE [LARGE SCALE GENOMIC DNA]</scope>
    <source>
        <strain evidence="3">JCM 30331</strain>
    </source>
</reference>